<evidence type="ECO:0000313" key="2">
    <source>
        <dbReference type="EMBL" id="LAB44771.1"/>
    </source>
</evidence>
<accession>A0A2D4NGC4</accession>
<sequence length="155" mass="17947">MLIIRSWAMIISERLKKILSKIIHSDQNGFLPNRQMKTNTRLIMDVLECYEMHSSKPMVLMFLDAQNAFDTLNWNQLTNMKFGENFVGLIKTIYKVQMSKVIVNGETMDGLEINKGMRQGCPLAPLLYILSQVLSQIRQNRDIKGLNVKKEENKL</sequence>
<dbReference type="PANTHER" id="PTHR31635">
    <property type="entry name" value="REVERSE TRANSCRIPTASE DOMAIN-CONTAINING PROTEIN-RELATED"/>
    <property type="match status" value="1"/>
</dbReference>
<dbReference type="EMBL" id="IACM01181435">
    <property type="protein sequence ID" value="LAB44771.1"/>
    <property type="molecule type" value="Transcribed_RNA"/>
</dbReference>
<reference evidence="2" key="2">
    <citation type="submission" date="2017-11" db="EMBL/GenBank/DDBJ databases">
        <title>Coralsnake Venomics: Analyses of Venom Gland Transcriptomes and Proteomes of Six Brazilian Taxa.</title>
        <authorList>
            <person name="Aird S.D."/>
            <person name="Jorge da Silva N."/>
            <person name="Qiu L."/>
            <person name="Villar-Briones A."/>
            <person name="Aparecida-Saddi V."/>
            <person name="Campos-Telles M.P."/>
            <person name="Grau M."/>
            <person name="Mikheyev A.S."/>
        </authorList>
    </citation>
    <scope>NUCLEOTIDE SEQUENCE</scope>
    <source>
        <tissue evidence="2">Venom_gland</tissue>
    </source>
</reference>
<evidence type="ECO:0000259" key="1">
    <source>
        <dbReference type="Pfam" id="PF00078"/>
    </source>
</evidence>
<dbReference type="PANTHER" id="PTHR31635:SF196">
    <property type="entry name" value="REVERSE TRANSCRIPTASE DOMAIN-CONTAINING PROTEIN-RELATED"/>
    <property type="match status" value="1"/>
</dbReference>
<feature type="domain" description="Reverse transcriptase" evidence="1">
    <location>
        <begin position="5"/>
        <end position="139"/>
    </location>
</feature>
<organism evidence="2">
    <name type="scientific">Micrurus spixii</name>
    <name type="common">Amazon coral snake</name>
    <dbReference type="NCBI Taxonomy" id="129469"/>
    <lineage>
        <taxon>Eukaryota</taxon>
        <taxon>Metazoa</taxon>
        <taxon>Chordata</taxon>
        <taxon>Craniata</taxon>
        <taxon>Vertebrata</taxon>
        <taxon>Euteleostomi</taxon>
        <taxon>Lepidosauria</taxon>
        <taxon>Squamata</taxon>
        <taxon>Bifurcata</taxon>
        <taxon>Unidentata</taxon>
        <taxon>Episquamata</taxon>
        <taxon>Toxicofera</taxon>
        <taxon>Serpentes</taxon>
        <taxon>Colubroidea</taxon>
        <taxon>Elapidae</taxon>
        <taxon>Elapinae</taxon>
        <taxon>Micrurus</taxon>
    </lineage>
</organism>
<dbReference type="AlphaFoldDB" id="A0A2D4NGC4"/>
<protein>
    <recommendedName>
        <fullName evidence="1">Reverse transcriptase domain-containing protein</fullName>
    </recommendedName>
</protein>
<reference evidence="2" key="1">
    <citation type="submission" date="2017-07" db="EMBL/GenBank/DDBJ databases">
        <authorList>
            <person name="Mikheyev A."/>
            <person name="Grau M."/>
        </authorList>
    </citation>
    <scope>NUCLEOTIDE SEQUENCE</scope>
    <source>
        <tissue evidence="2">Venom_gland</tissue>
    </source>
</reference>
<dbReference type="InterPro" id="IPR000477">
    <property type="entry name" value="RT_dom"/>
</dbReference>
<proteinExistence type="predicted"/>
<name>A0A2D4NGC4_9SAUR</name>
<dbReference type="Pfam" id="PF00078">
    <property type="entry name" value="RVT_1"/>
    <property type="match status" value="1"/>
</dbReference>